<dbReference type="Pfam" id="PF04794">
    <property type="entry name" value="YdjC"/>
    <property type="match status" value="1"/>
</dbReference>
<keyword evidence="5" id="KW-0119">Carbohydrate metabolism</keyword>
<dbReference type="PATRIC" id="fig|411483.3.peg.2774"/>
<dbReference type="Gene3D" id="3.20.20.370">
    <property type="entry name" value="Glycoside hydrolase/deacetylase"/>
    <property type="match status" value="1"/>
</dbReference>
<evidence type="ECO:0000256" key="3">
    <source>
        <dbReference type="ARBA" id="ARBA00022801"/>
    </source>
</evidence>
<evidence type="ECO:0000256" key="4">
    <source>
        <dbReference type="ARBA" id="ARBA00022842"/>
    </source>
</evidence>
<protein>
    <submittedName>
        <fullName evidence="6">Uncharacterized protein</fullName>
    </submittedName>
</protein>
<dbReference type="PANTHER" id="PTHR31609:SF1">
    <property type="entry name" value="CARBOHYDRATE DEACETYLASE"/>
    <property type="match status" value="1"/>
</dbReference>
<proteinExistence type="predicted"/>
<dbReference type="InterPro" id="IPR011330">
    <property type="entry name" value="Glyco_hydro/deAcase_b/a-brl"/>
</dbReference>
<reference evidence="6" key="1">
    <citation type="submission" date="2009-08" db="EMBL/GenBank/DDBJ databases">
        <authorList>
            <person name="Weinstock G."/>
            <person name="Sodergren E."/>
            <person name="Clifton S."/>
            <person name="Fulton L."/>
            <person name="Fulton B."/>
            <person name="Courtney L."/>
            <person name="Fronick C."/>
            <person name="Harrison M."/>
            <person name="Strong C."/>
            <person name="Farmer C."/>
            <person name="Delahaunty K."/>
            <person name="Markovic C."/>
            <person name="Hall O."/>
            <person name="Minx P."/>
            <person name="Tomlinson C."/>
            <person name="Mitreva M."/>
            <person name="Nelson J."/>
            <person name="Hou S."/>
            <person name="Wollam A."/>
            <person name="Pepin K.H."/>
            <person name="Johnson M."/>
            <person name="Bhonagiri V."/>
            <person name="Nash W.E."/>
            <person name="Warren W."/>
            <person name="Chinwalla A."/>
            <person name="Mardis E.R."/>
            <person name="Wilson R.K."/>
        </authorList>
    </citation>
    <scope>NUCLEOTIDE SEQUENCE [LARGE SCALE GENOMIC DNA]</scope>
    <source>
        <strain evidence="6">A2-165</strain>
    </source>
</reference>
<dbReference type="RefSeq" id="WP_005936615.1">
    <property type="nucleotide sequence ID" value="NZ_CP022479.1"/>
</dbReference>
<dbReference type="AlphaFoldDB" id="C7HB07"/>
<dbReference type="GO" id="GO:0019213">
    <property type="term" value="F:deacetylase activity"/>
    <property type="evidence" value="ECO:0007669"/>
    <property type="project" value="TreeGrafter"/>
</dbReference>
<evidence type="ECO:0000313" key="6">
    <source>
        <dbReference type="EMBL" id="EEU94900.1"/>
    </source>
</evidence>
<keyword evidence="4" id="KW-0460">Magnesium</keyword>
<evidence type="ECO:0000256" key="1">
    <source>
        <dbReference type="ARBA" id="ARBA00001946"/>
    </source>
</evidence>
<comment type="cofactor">
    <cofactor evidence="1">
        <name>Mg(2+)</name>
        <dbReference type="ChEBI" id="CHEBI:18420"/>
    </cofactor>
</comment>
<keyword evidence="2" id="KW-0479">Metal-binding</keyword>
<organism evidence="6 7">
    <name type="scientific">Faecalibacterium duncaniae (strain DSM 17677 / JCM 31915 / A2-165)</name>
    <name type="common">Faecalibacterium prausnitzii</name>
    <dbReference type="NCBI Taxonomy" id="411483"/>
    <lineage>
        <taxon>Bacteria</taxon>
        <taxon>Bacillati</taxon>
        <taxon>Bacillota</taxon>
        <taxon>Clostridia</taxon>
        <taxon>Eubacteriales</taxon>
        <taxon>Oscillospiraceae</taxon>
        <taxon>Faecalibacterium</taxon>
    </lineage>
</organism>
<dbReference type="CDD" id="cd10805">
    <property type="entry name" value="YdjC_like_1"/>
    <property type="match status" value="1"/>
</dbReference>
<dbReference type="GO" id="GO:0005975">
    <property type="term" value="P:carbohydrate metabolic process"/>
    <property type="evidence" value="ECO:0007669"/>
    <property type="project" value="InterPro"/>
</dbReference>
<keyword evidence="7" id="KW-1185">Reference proteome</keyword>
<sequence length="267" mass="29738">MKLIVRGADYAMTDSITDGCLRAARCGILTDVGLMTNNAAQARYAVNELKKYPHVSVGQDLNLVSGLPASDPKDIPALVDENGIFISSTRRKLENLYEIPYDQIYREMKQQVENFIEIVGRKPCYFAGHSLSTPEVEQAMVDIAEEYGVLLNCFGLKDLPVGTRWYYKNMKVDPNDRKPSYGLAEQGATDVIGHILSGGCEFDFNAPYAMLATHCGYCDGELQNMSTFSVIRGRELEALCSPKIKEWVKANGIELISFDQYLAEHAK</sequence>
<comment type="caution">
    <text evidence="6">The sequence shown here is derived from an EMBL/GenBank/DDBJ whole genome shotgun (WGS) entry which is preliminary data.</text>
</comment>
<evidence type="ECO:0000256" key="2">
    <source>
        <dbReference type="ARBA" id="ARBA00022723"/>
    </source>
</evidence>
<dbReference type="STRING" id="411483.FAEPRAA2165_03523"/>
<dbReference type="EMBL" id="ACOP02000100">
    <property type="protein sequence ID" value="EEU94900.1"/>
    <property type="molecule type" value="Genomic_DNA"/>
</dbReference>
<dbReference type="InterPro" id="IPR006879">
    <property type="entry name" value="YdjC-like"/>
</dbReference>
<dbReference type="PANTHER" id="PTHR31609">
    <property type="entry name" value="YDJC DEACETYLASE FAMILY MEMBER"/>
    <property type="match status" value="1"/>
</dbReference>
<dbReference type="OrthoDB" id="9774177at2"/>
<keyword evidence="3" id="KW-0378">Hydrolase</keyword>
<accession>C7HB07</accession>
<dbReference type="GeneID" id="90658986"/>
<evidence type="ECO:0000313" key="7">
    <source>
        <dbReference type="Proteomes" id="UP000004619"/>
    </source>
</evidence>
<dbReference type="Proteomes" id="UP000004619">
    <property type="component" value="Unassembled WGS sequence"/>
</dbReference>
<dbReference type="SUPFAM" id="SSF88713">
    <property type="entry name" value="Glycoside hydrolase/deacetylase"/>
    <property type="match status" value="1"/>
</dbReference>
<dbReference type="GO" id="GO:0016787">
    <property type="term" value="F:hydrolase activity"/>
    <property type="evidence" value="ECO:0007669"/>
    <property type="project" value="UniProtKB-KW"/>
</dbReference>
<name>C7HB07_FAED2</name>
<dbReference type="HOGENOM" id="CLU_064244_4_0_9"/>
<gene>
    <name evidence="6" type="ORF">FAEPRAA2165_03523</name>
</gene>
<dbReference type="GO" id="GO:0046872">
    <property type="term" value="F:metal ion binding"/>
    <property type="evidence" value="ECO:0007669"/>
    <property type="project" value="UniProtKB-KW"/>
</dbReference>
<evidence type="ECO:0000256" key="5">
    <source>
        <dbReference type="ARBA" id="ARBA00023277"/>
    </source>
</evidence>
<dbReference type="eggNOG" id="COG3394">
    <property type="taxonomic scope" value="Bacteria"/>
</dbReference>